<feature type="compositionally biased region" description="Basic residues" evidence="1">
    <location>
        <begin position="236"/>
        <end position="245"/>
    </location>
</feature>
<keyword evidence="3" id="KW-1185">Reference proteome</keyword>
<accession>A0A1A6HD11</accession>
<dbReference type="EMBL" id="LZPO01034908">
    <property type="protein sequence ID" value="OBS76453.1"/>
    <property type="molecule type" value="Genomic_DNA"/>
</dbReference>
<name>A0A1A6HD11_NEOLE</name>
<evidence type="ECO:0000313" key="3">
    <source>
        <dbReference type="Proteomes" id="UP000092124"/>
    </source>
</evidence>
<protein>
    <submittedName>
        <fullName evidence="2">Uncharacterized protein</fullName>
    </submittedName>
</protein>
<organism evidence="2 3">
    <name type="scientific">Neotoma lepida</name>
    <name type="common">Desert woodrat</name>
    <dbReference type="NCBI Taxonomy" id="56216"/>
    <lineage>
        <taxon>Eukaryota</taxon>
        <taxon>Metazoa</taxon>
        <taxon>Chordata</taxon>
        <taxon>Craniata</taxon>
        <taxon>Vertebrata</taxon>
        <taxon>Euteleostomi</taxon>
        <taxon>Mammalia</taxon>
        <taxon>Eutheria</taxon>
        <taxon>Euarchontoglires</taxon>
        <taxon>Glires</taxon>
        <taxon>Rodentia</taxon>
        <taxon>Myomorpha</taxon>
        <taxon>Muroidea</taxon>
        <taxon>Cricetidae</taxon>
        <taxon>Neotominae</taxon>
        <taxon>Neotoma</taxon>
    </lineage>
</organism>
<evidence type="ECO:0000313" key="2">
    <source>
        <dbReference type="EMBL" id="OBS76453.1"/>
    </source>
</evidence>
<proteinExistence type="predicted"/>
<dbReference type="Proteomes" id="UP000092124">
    <property type="component" value="Unassembled WGS sequence"/>
</dbReference>
<sequence length="245" mass="26749">MRTQLQKDRARRGTRKPGLRKITFSVEALGKVSTGPELQTGNRGKSVIPEHEAVQKHPVPGLLLALTDITQGLWSACLTPSLCTHNLNTSASQAHAGLLHNHKLNYFTLATPRPRYSYYEARTLEAGIHIVVHIIVVGNVLQPQLRVSVVLRKPSSMVESYRTQASEAGQSAGEARSRIGKQTAATRGGKGRTHLPQSGPQALPTPGSQATPLPPLAQAQMLRPPARWRYADSSRASHRHQIQKV</sequence>
<comment type="caution">
    <text evidence="2">The sequence shown here is derived from an EMBL/GenBank/DDBJ whole genome shotgun (WGS) entry which is preliminary data.</text>
</comment>
<reference evidence="2 3" key="1">
    <citation type="submission" date="2016-06" db="EMBL/GenBank/DDBJ databases">
        <title>The Draft Genome Sequence and Annotation of the Desert Woodrat Neotoma lepida.</title>
        <authorList>
            <person name="Campbell M."/>
            <person name="Oakeson K.F."/>
            <person name="Yandell M."/>
            <person name="Halpert J.R."/>
            <person name="Dearing D."/>
        </authorList>
    </citation>
    <scope>NUCLEOTIDE SEQUENCE [LARGE SCALE GENOMIC DNA]</scope>
    <source>
        <strain evidence="2">417</strain>
        <tissue evidence="2">Liver</tissue>
    </source>
</reference>
<feature type="compositionally biased region" description="Polar residues" evidence="1">
    <location>
        <begin position="195"/>
        <end position="211"/>
    </location>
</feature>
<feature type="region of interest" description="Disordered" evidence="1">
    <location>
        <begin position="162"/>
        <end position="245"/>
    </location>
</feature>
<evidence type="ECO:0000256" key="1">
    <source>
        <dbReference type="SAM" id="MobiDB-lite"/>
    </source>
</evidence>
<gene>
    <name evidence="2" type="ORF">A6R68_17113</name>
</gene>
<dbReference type="AlphaFoldDB" id="A0A1A6HD11"/>